<organism evidence="1">
    <name type="scientific">Pararge aegeria</name>
    <name type="common">speckled wood butterfly</name>
    <dbReference type="NCBI Taxonomy" id="116150"/>
    <lineage>
        <taxon>Eukaryota</taxon>
        <taxon>Metazoa</taxon>
        <taxon>Ecdysozoa</taxon>
        <taxon>Arthropoda</taxon>
        <taxon>Hexapoda</taxon>
        <taxon>Insecta</taxon>
        <taxon>Pterygota</taxon>
        <taxon>Neoptera</taxon>
        <taxon>Endopterygota</taxon>
        <taxon>Lepidoptera</taxon>
        <taxon>Glossata</taxon>
        <taxon>Ditrysia</taxon>
        <taxon>Papilionoidea</taxon>
        <taxon>Nymphalidae</taxon>
        <taxon>Satyrinae</taxon>
        <taxon>Satyrini</taxon>
        <taxon>Parargina</taxon>
        <taxon>Pararge</taxon>
    </lineage>
</organism>
<proteinExistence type="predicted"/>
<sequence length="89" mass="9799">IFIIYNRFNVPQNVRTNSAVYIFLYNLFATTNIRPSLSAGGRVIGMALLFYGGKFRLTAHLLLYLVVLDSTNAYLLGDSTAPLGLASKP</sequence>
<reference evidence="1" key="1">
    <citation type="journal article" date="2013" name="BMC Genomics">
        <title>Unscrambling butterfly oogenesis.</title>
        <authorList>
            <person name="Carter J.M."/>
            <person name="Baker S.C."/>
            <person name="Pink R."/>
            <person name="Carter D.R."/>
            <person name="Collins A."/>
            <person name="Tomlin J."/>
            <person name="Gibbs M."/>
            <person name="Breuker C.J."/>
        </authorList>
    </citation>
    <scope>NUCLEOTIDE SEQUENCE</scope>
    <source>
        <tissue evidence="1">Ovary</tissue>
    </source>
</reference>
<dbReference type="EMBL" id="GAIX01011741">
    <property type="protein sequence ID" value="JAA80819.1"/>
    <property type="molecule type" value="Transcribed_RNA"/>
</dbReference>
<feature type="non-terminal residue" evidence="1">
    <location>
        <position position="1"/>
    </location>
</feature>
<protein>
    <submittedName>
        <fullName evidence="1">Uncharacterized protein</fullName>
    </submittedName>
</protein>
<accession>S4NUT3</accession>
<reference evidence="1" key="2">
    <citation type="submission" date="2013-05" db="EMBL/GenBank/DDBJ databases">
        <authorList>
            <person name="Carter J.-M."/>
            <person name="Baker S.C."/>
            <person name="Pink R."/>
            <person name="Carter D.R.F."/>
            <person name="Collins A."/>
            <person name="Tomlin J."/>
            <person name="Gibbs M."/>
            <person name="Breuker C.J."/>
        </authorList>
    </citation>
    <scope>NUCLEOTIDE SEQUENCE</scope>
    <source>
        <tissue evidence="1">Ovary</tissue>
    </source>
</reference>
<name>S4NUT3_9NEOP</name>
<evidence type="ECO:0000313" key="1">
    <source>
        <dbReference type="EMBL" id="JAA80819.1"/>
    </source>
</evidence>
<dbReference type="AlphaFoldDB" id="S4NUT3"/>